<dbReference type="EMBL" id="JACTNZ010000003">
    <property type="protein sequence ID" value="KAG5555480.1"/>
    <property type="molecule type" value="Genomic_DNA"/>
</dbReference>
<comment type="caution">
    <text evidence="2">The sequence shown here is derived from an EMBL/GenBank/DDBJ whole genome shotgun (WGS) entry which is preliminary data.</text>
</comment>
<accession>A0AAV6KSN5</accession>
<protein>
    <submittedName>
        <fullName evidence="2">Uncharacterized protein</fullName>
    </submittedName>
</protein>
<sequence>MFFLVSNLISFPPFNQATEIEELKRRVAELTEAKEQLQLWNQKLAEDSTYAKGLASAAAVKLKALSEEVAKLMNHNDRLSAEMVGSTKESQDEDASYSYWGQIQDWEQDRINEQISLAIADDDKEHLLSLLNTPGGLYEISDYYKEH</sequence>
<feature type="coiled-coil region" evidence="1">
    <location>
        <begin position="20"/>
        <end position="82"/>
    </location>
</feature>
<gene>
    <name evidence="2" type="ORF">RHGRI_006211</name>
</gene>
<organism evidence="2 3">
    <name type="scientific">Rhododendron griersonianum</name>
    <dbReference type="NCBI Taxonomy" id="479676"/>
    <lineage>
        <taxon>Eukaryota</taxon>
        <taxon>Viridiplantae</taxon>
        <taxon>Streptophyta</taxon>
        <taxon>Embryophyta</taxon>
        <taxon>Tracheophyta</taxon>
        <taxon>Spermatophyta</taxon>
        <taxon>Magnoliopsida</taxon>
        <taxon>eudicotyledons</taxon>
        <taxon>Gunneridae</taxon>
        <taxon>Pentapetalae</taxon>
        <taxon>asterids</taxon>
        <taxon>Ericales</taxon>
        <taxon>Ericaceae</taxon>
        <taxon>Ericoideae</taxon>
        <taxon>Rhodoreae</taxon>
        <taxon>Rhododendron</taxon>
    </lineage>
</organism>
<name>A0AAV6KSN5_9ERIC</name>
<keyword evidence="3" id="KW-1185">Reference proteome</keyword>
<reference evidence="2" key="1">
    <citation type="submission" date="2020-08" db="EMBL/GenBank/DDBJ databases">
        <title>Plant Genome Project.</title>
        <authorList>
            <person name="Zhang R.-G."/>
        </authorList>
    </citation>
    <scope>NUCLEOTIDE SEQUENCE</scope>
    <source>
        <strain evidence="2">WSP0</strain>
        <tissue evidence="2">Leaf</tissue>
    </source>
</reference>
<keyword evidence="1" id="KW-0175">Coiled coil</keyword>
<dbReference type="Proteomes" id="UP000823749">
    <property type="component" value="Chromosome 3"/>
</dbReference>
<dbReference type="AlphaFoldDB" id="A0AAV6KSN5"/>
<evidence type="ECO:0000256" key="1">
    <source>
        <dbReference type="SAM" id="Coils"/>
    </source>
</evidence>
<evidence type="ECO:0000313" key="3">
    <source>
        <dbReference type="Proteomes" id="UP000823749"/>
    </source>
</evidence>
<evidence type="ECO:0000313" key="2">
    <source>
        <dbReference type="EMBL" id="KAG5555480.1"/>
    </source>
</evidence>
<proteinExistence type="predicted"/>
<dbReference type="EMBL" id="JACTNZ010000003">
    <property type="protein sequence ID" value="KAG5555481.1"/>
    <property type="molecule type" value="Genomic_DNA"/>
</dbReference>